<dbReference type="GO" id="GO:0016020">
    <property type="term" value="C:membrane"/>
    <property type="evidence" value="ECO:0007669"/>
    <property type="project" value="UniProtKB-SubCell"/>
</dbReference>
<feature type="transmembrane region" description="Helical" evidence="6">
    <location>
        <begin position="62"/>
        <end position="85"/>
    </location>
</feature>
<dbReference type="AlphaFoldDB" id="A0A1T2L7J8"/>
<proteinExistence type="inferred from homology"/>
<protein>
    <recommendedName>
        <fullName evidence="6">Protein HflK</fullName>
    </recommendedName>
</protein>
<dbReference type="Pfam" id="PF12221">
    <property type="entry name" value="HflK_N"/>
    <property type="match status" value="1"/>
</dbReference>
<accession>A0A1T2L7J8</accession>
<reference evidence="9 10" key="1">
    <citation type="submission" date="2016-11" db="EMBL/GenBank/DDBJ databases">
        <title>Mixed transmission modes and dynamic genome evolution in an obligate animal-bacterial symbiosis.</title>
        <authorList>
            <person name="Russell S.L."/>
            <person name="Corbett-Detig R.B."/>
            <person name="Cavanaugh C.M."/>
        </authorList>
    </citation>
    <scope>NUCLEOTIDE SEQUENCE [LARGE SCALE GENOMIC DNA]</scope>
    <source>
        <strain evidence="9">Sveles-Q1</strain>
    </source>
</reference>
<dbReference type="EMBL" id="MPRL01000014">
    <property type="protein sequence ID" value="OOZ41085.1"/>
    <property type="molecule type" value="Genomic_DNA"/>
</dbReference>
<feature type="compositionally biased region" description="Low complexity" evidence="7">
    <location>
        <begin position="369"/>
        <end position="379"/>
    </location>
</feature>
<evidence type="ECO:0000313" key="9">
    <source>
        <dbReference type="EMBL" id="OOZ41085.1"/>
    </source>
</evidence>
<comment type="subcellular location">
    <subcellularLocation>
        <location evidence="1">Membrane</location>
        <topology evidence="1">Single-pass membrane protein</topology>
    </subcellularLocation>
</comment>
<keyword evidence="3 6" id="KW-0812">Transmembrane</keyword>
<evidence type="ECO:0000256" key="6">
    <source>
        <dbReference type="RuleBase" id="RU364113"/>
    </source>
</evidence>
<dbReference type="InterPro" id="IPR020980">
    <property type="entry name" value="Membrane_HflK_N"/>
</dbReference>
<comment type="function">
    <text evidence="6">HflC and HflK could encode or regulate a protease.</text>
</comment>
<feature type="region of interest" description="Disordered" evidence="7">
    <location>
        <begin position="351"/>
        <end position="391"/>
    </location>
</feature>
<keyword evidence="5 6" id="KW-0472">Membrane</keyword>
<feature type="compositionally biased region" description="Basic and acidic residues" evidence="7">
    <location>
        <begin position="380"/>
        <end position="391"/>
    </location>
</feature>
<dbReference type="Proteomes" id="UP000191110">
    <property type="component" value="Unassembled WGS sequence"/>
</dbReference>
<dbReference type="SMART" id="SM00244">
    <property type="entry name" value="PHB"/>
    <property type="match status" value="1"/>
</dbReference>
<dbReference type="InterPro" id="IPR001107">
    <property type="entry name" value="Band_7"/>
</dbReference>
<evidence type="ECO:0000256" key="7">
    <source>
        <dbReference type="SAM" id="MobiDB-lite"/>
    </source>
</evidence>
<dbReference type="Gene3D" id="3.30.479.30">
    <property type="entry name" value="Band 7 domain"/>
    <property type="match status" value="1"/>
</dbReference>
<dbReference type="PANTHER" id="PTHR43327:SF2">
    <property type="entry name" value="MODULATOR OF FTSH PROTEASE HFLK"/>
    <property type="match status" value="1"/>
</dbReference>
<dbReference type="RefSeq" id="WP_078482980.1">
    <property type="nucleotide sequence ID" value="NZ_MPRL01000014.1"/>
</dbReference>
<evidence type="ECO:0000256" key="2">
    <source>
        <dbReference type="ARBA" id="ARBA00006971"/>
    </source>
</evidence>
<keyword evidence="10" id="KW-1185">Reference proteome</keyword>
<evidence type="ECO:0000313" key="10">
    <source>
        <dbReference type="Proteomes" id="UP000191110"/>
    </source>
</evidence>
<name>A0A1T2L7J8_9GAMM</name>
<dbReference type="InterPro" id="IPR010201">
    <property type="entry name" value="HflK"/>
</dbReference>
<dbReference type="CDD" id="cd03404">
    <property type="entry name" value="SPFH_HflK"/>
    <property type="match status" value="1"/>
</dbReference>
<evidence type="ECO:0000256" key="1">
    <source>
        <dbReference type="ARBA" id="ARBA00004167"/>
    </source>
</evidence>
<dbReference type="Pfam" id="PF01145">
    <property type="entry name" value="Band_7"/>
    <property type="match status" value="1"/>
</dbReference>
<comment type="subunit">
    <text evidence="6">HflC and HflK may interact to form a multimeric complex.</text>
</comment>
<feature type="domain" description="Band 7" evidence="8">
    <location>
        <begin position="80"/>
        <end position="242"/>
    </location>
</feature>
<dbReference type="InterPro" id="IPR050710">
    <property type="entry name" value="Band7/mec-2_domain"/>
</dbReference>
<dbReference type="OrthoDB" id="9779595at2"/>
<dbReference type="NCBIfam" id="TIGR01933">
    <property type="entry name" value="hflK"/>
    <property type="match status" value="1"/>
</dbReference>
<gene>
    <name evidence="9" type="ORF">BOW53_04960</name>
</gene>
<dbReference type="SUPFAM" id="SSF117892">
    <property type="entry name" value="Band 7/SPFH domain"/>
    <property type="match status" value="1"/>
</dbReference>
<evidence type="ECO:0000256" key="5">
    <source>
        <dbReference type="ARBA" id="ARBA00023136"/>
    </source>
</evidence>
<evidence type="ECO:0000256" key="4">
    <source>
        <dbReference type="ARBA" id="ARBA00022989"/>
    </source>
</evidence>
<dbReference type="InterPro" id="IPR036013">
    <property type="entry name" value="Band_7/SPFH_dom_sf"/>
</dbReference>
<comment type="caution">
    <text evidence="9">The sequence shown here is derived from an EMBL/GenBank/DDBJ whole genome shotgun (WGS) entry which is preliminary data.</text>
</comment>
<organism evidence="9 10">
    <name type="scientific">Solemya pervernicosa gill symbiont</name>
    <dbReference type="NCBI Taxonomy" id="642797"/>
    <lineage>
        <taxon>Bacteria</taxon>
        <taxon>Pseudomonadati</taxon>
        <taxon>Pseudomonadota</taxon>
        <taxon>Gammaproteobacteria</taxon>
        <taxon>sulfur-oxidizing symbionts</taxon>
    </lineage>
</organism>
<sequence>MAWNEPGGDNKDPWGGRGGGQQPPDLDEVVRKLQERVSKLFGGGGGGSGGGATPIRPSGGGISIGLGLIAAVIGVVWIFSGVYIVGPAERGVVTRFGAFAEPPTMPGPHWHMPFPVETVEKVDVDQVRSVPMKALMLTQDENIVAIELAVQYKVKDAGAYLFSVRDPDLTLQEVSETAVREVVGRSEMDFVLKEGRSDVVARTKGLIQEALDQYKTGLIVTSVNLQDAQPPEQVQGAFEDAIRAREDEERFKNEAEAYANDIIPKARGGAARQREEANGYKESVIAEAQGEASRFEQLLTEYQKAPEVTRQRLYIDAMESVLNKSSKVLIDVEGGNSLMYLPLDQMMKRGALGNSGESATRGYRPEPQGGSSTPRSSGTRARDTQRSREVR</sequence>
<keyword evidence="4 6" id="KW-1133">Transmembrane helix</keyword>
<evidence type="ECO:0000259" key="8">
    <source>
        <dbReference type="SMART" id="SM00244"/>
    </source>
</evidence>
<evidence type="ECO:0000256" key="3">
    <source>
        <dbReference type="ARBA" id="ARBA00022692"/>
    </source>
</evidence>
<feature type="region of interest" description="Disordered" evidence="7">
    <location>
        <begin position="1"/>
        <end position="27"/>
    </location>
</feature>
<dbReference type="PANTHER" id="PTHR43327">
    <property type="entry name" value="STOMATIN-LIKE PROTEIN 2, MITOCHONDRIAL"/>
    <property type="match status" value="1"/>
</dbReference>
<comment type="similarity">
    <text evidence="2 6">Belongs to the band 7/mec-2 family. HflK subfamily.</text>
</comment>